<dbReference type="Pfam" id="PF18917">
    <property type="entry name" value="LiaI-LiaF-like_TM1"/>
    <property type="match status" value="1"/>
</dbReference>
<evidence type="ECO:0000259" key="2">
    <source>
        <dbReference type="Pfam" id="PF18917"/>
    </source>
</evidence>
<proteinExistence type="predicted"/>
<dbReference type="EMBL" id="JAYFUL010000028">
    <property type="protein sequence ID" value="MEA5259298.1"/>
    <property type="molecule type" value="Genomic_DNA"/>
</dbReference>
<feature type="transmembrane region" description="Helical" evidence="1">
    <location>
        <begin position="6"/>
        <end position="25"/>
    </location>
</feature>
<feature type="domain" description="LiaI-LiaF-like transmembrane region" evidence="2">
    <location>
        <begin position="6"/>
        <end position="48"/>
    </location>
</feature>
<reference evidence="3 4" key="1">
    <citation type="submission" date="2023-12" db="EMBL/GenBank/DDBJ databases">
        <title>Novel species of the genus Arcicella isolated from rivers.</title>
        <authorList>
            <person name="Lu H."/>
        </authorList>
    </citation>
    <scope>NUCLEOTIDE SEQUENCE [LARGE SCALE GENOMIC DNA]</scope>
    <source>
        <strain evidence="3 4">LMG 21963</strain>
    </source>
</reference>
<keyword evidence="1" id="KW-0472">Membrane</keyword>
<keyword evidence="4" id="KW-1185">Reference proteome</keyword>
<evidence type="ECO:0000313" key="3">
    <source>
        <dbReference type="EMBL" id="MEA5259298.1"/>
    </source>
</evidence>
<organism evidence="3 4">
    <name type="scientific">Arcicella aquatica</name>
    <dbReference type="NCBI Taxonomy" id="217141"/>
    <lineage>
        <taxon>Bacteria</taxon>
        <taxon>Pseudomonadati</taxon>
        <taxon>Bacteroidota</taxon>
        <taxon>Cytophagia</taxon>
        <taxon>Cytophagales</taxon>
        <taxon>Flectobacillaceae</taxon>
        <taxon>Arcicella</taxon>
    </lineage>
</organism>
<dbReference type="Proteomes" id="UP001304671">
    <property type="component" value="Unassembled WGS sequence"/>
</dbReference>
<keyword evidence="1" id="KW-1133">Transmembrane helix</keyword>
<protein>
    <submittedName>
        <fullName evidence="3">DUF5668 domain-containing protein</fullName>
    </submittedName>
</protein>
<name>A0ABU5QQD4_9BACT</name>
<evidence type="ECO:0000256" key="1">
    <source>
        <dbReference type="SAM" id="Phobius"/>
    </source>
</evidence>
<keyword evidence="1" id="KW-0812">Transmembrane</keyword>
<dbReference type="RefSeq" id="WP_323250802.1">
    <property type="nucleotide sequence ID" value="NZ_JAYFUL010000028.1"/>
</dbReference>
<evidence type="ECO:0000313" key="4">
    <source>
        <dbReference type="Proteomes" id="UP001304671"/>
    </source>
</evidence>
<sequence length="321" mass="35800">MNSKSIFTGGFLILLGFLFLGKEFGWFNINWHEISRLWPLLLIYLGLVAFIGKSSRSATVITIILLCIAIPIVIVRSCKEKVEHAFNDHDVHIDLNDDDNEDNNNDNEEYHFNGTKQKLVESMSPQVKSATFEFTGGAAEFVINGASNDLVEADADLNFGNISLKKTGDSSNPNIAFALKGKKNHFNLSDDNHNKINLKLNPSVLWDMNFEFGAGKADFDLSEYKVKKLSIKTGVTETDVKLGDKVDNLDVQVESGLTSIEFNIPEAVGCRIDIDGGLNSKDFDGFIQKNGHWETPNFEKASKKININFDGGLQELKVKRY</sequence>
<accession>A0ABU5QQD4</accession>
<comment type="caution">
    <text evidence="3">The sequence shown here is derived from an EMBL/GenBank/DDBJ whole genome shotgun (WGS) entry which is preliminary data.</text>
</comment>
<feature type="transmembrane region" description="Helical" evidence="1">
    <location>
        <begin position="58"/>
        <end position="75"/>
    </location>
</feature>
<gene>
    <name evidence="3" type="ORF">VB264_15985</name>
</gene>
<feature type="transmembrane region" description="Helical" evidence="1">
    <location>
        <begin position="37"/>
        <end position="52"/>
    </location>
</feature>
<dbReference type="InterPro" id="IPR043726">
    <property type="entry name" value="LiaI-LiaF-like_TM1"/>
</dbReference>